<name>A0AA85JBQ4_TRIRE</name>
<evidence type="ECO:0000256" key="1">
    <source>
        <dbReference type="SAM" id="MobiDB-lite"/>
    </source>
</evidence>
<dbReference type="AlphaFoldDB" id="A0AA85JBQ4"/>
<evidence type="ECO:0000313" key="3">
    <source>
        <dbReference type="Proteomes" id="UP000050795"/>
    </source>
</evidence>
<accession>A0AA85JBQ4</accession>
<protein>
    <submittedName>
        <fullName evidence="4">Uncharacterized protein</fullName>
    </submittedName>
</protein>
<feature type="region of interest" description="Disordered" evidence="1">
    <location>
        <begin position="165"/>
        <end position="253"/>
    </location>
</feature>
<keyword evidence="2" id="KW-0812">Transmembrane</keyword>
<dbReference type="WBParaSite" id="TREG1_138160.1">
    <property type="protein sequence ID" value="TREG1_138160.1"/>
    <property type="gene ID" value="TREG1_138160"/>
</dbReference>
<feature type="compositionally biased region" description="Low complexity" evidence="1">
    <location>
        <begin position="208"/>
        <end position="220"/>
    </location>
</feature>
<evidence type="ECO:0000256" key="2">
    <source>
        <dbReference type="SAM" id="Phobius"/>
    </source>
</evidence>
<evidence type="ECO:0000313" key="4">
    <source>
        <dbReference type="WBParaSite" id="TREG1_138160.1"/>
    </source>
</evidence>
<proteinExistence type="predicted"/>
<feature type="transmembrane region" description="Helical" evidence="2">
    <location>
        <begin position="332"/>
        <end position="356"/>
    </location>
</feature>
<keyword evidence="2" id="KW-1133">Transmembrane helix</keyword>
<organism evidence="3 4">
    <name type="scientific">Trichobilharzia regenti</name>
    <name type="common">Nasal bird schistosome</name>
    <dbReference type="NCBI Taxonomy" id="157069"/>
    <lineage>
        <taxon>Eukaryota</taxon>
        <taxon>Metazoa</taxon>
        <taxon>Spiralia</taxon>
        <taxon>Lophotrochozoa</taxon>
        <taxon>Platyhelminthes</taxon>
        <taxon>Trematoda</taxon>
        <taxon>Digenea</taxon>
        <taxon>Strigeidida</taxon>
        <taxon>Schistosomatoidea</taxon>
        <taxon>Schistosomatidae</taxon>
        <taxon>Trichobilharzia</taxon>
    </lineage>
</organism>
<reference evidence="4" key="2">
    <citation type="submission" date="2023-11" db="UniProtKB">
        <authorList>
            <consortium name="WormBaseParasite"/>
        </authorList>
    </citation>
    <scope>IDENTIFICATION</scope>
</reference>
<keyword evidence="2" id="KW-0472">Membrane</keyword>
<feature type="compositionally biased region" description="Polar residues" evidence="1">
    <location>
        <begin position="184"/>
        <end position="203"/>
    </location>
</feature>
<sequence>MMSQENSRNLDECLLRSTITSTTPTSTTITMSTTVGSNTTIMSSNPMNTLISNQDQRASGDIGDDSYGNGKMIHLTQSNERITTSNTNIIYNNNTTTYDITNNKTSTTTSTTNSINSSIKKDEIYNNTTSNKHDNQRLFINKLIKPSSTINGFIMDRHLTDKDLQEKSITDTTTNDSTTSSISPCSDNNSENNLIKLNASNSPLPHRNNQPNQQPYTTNNSLVSSKFNVKENSGKMEQQQKSITSGTNHMNSTNEEQYNFQENNSVITTSTKMLTSLGKTIKNPDLINHEKVNSFKEDIKSYATEGYNIDNNSGGNFSESYSSINSGNQKSILAILQLLILLLMALIALVIPMGTVTMEYIIYKMG</sequence>
<dbReference type="Proteomes" id="UP000050795">
    <property type="component" value="Unassembled WGS sequence"/>
</dbReference>
<feature type="compositionally biased region" description="Polar residues" evidence="1">
    <location>
        <begin position="235"/>
        <end position="253"/>
    </location>
</feature>
<feature type="compositionally biased region" description="Low complexity" evidence="1">
    <location>
        <begin position="170"/>
        <end position="183"/>
    </location>
</feature>
<reference evidence="3" key="1">
    <citation type="submission" date="2022-06" db="EMBL/GenBank/DDBJ databases">
        <authorList>
            <person name="Berger JAMES D."/>
            <person name="Berger JAMES D."/>
        </authorList>
    </citation>
    <scope>NUCLEOTIDE SEQUENCE [LARGE SCALE GENOMIC DNA]</scope>
</reference>
<keyword evidence="3" id="KW-1185">Reference proteome</keyword>